<proteinExistence type="predicted"/>
<protein>
    <submittedName>
        <fullName evidence="2">Uncharacterized protein</fullName>
    </submittedName>
</protein>
<name>A0A7C3KHG4_9CYAN</name>
<gene>
    <name evidence="2" type="ORF">ENR64_22320</name>
</gene>
<feature type="region of interest" description="Disordered" evidence="1">
    <location>
        <begin position="180"/>
        <end position="203"/>
    </location>
</feature>
<evidence type="ECO:0000313" key="2">
    <source>
        <dbReference type="EMBL" id="HFN00431.1"/>
    </source>
</evidence>
<accession>A0A7C3KHG4</accession>
<reference evidence="2" key="1">
    <citation type="journal article" date="2020" name="mSystems">
        <title>Genome- and Community-Level Interaction Insights into Carbon Utilization and Element Cycling Functions of Hydrothermarchaeota in Hydrothermal Sediment.</title>
        <authorList>
            <person name="Zhou Z."/>
            <person name="Liu Y."/>
            <person name="Xu W."/>
            <person name="Pan J."/>
            <person name="Luo Z.H."/>
            <person name="Li M."/>
        </authorList>
    </citation>
    <scope>NUCLEOTIDE SEQUENCE [LARGE SCALE GENOMIC DNA]</scope>
    <source>
        <strain evidence="2">SpSt-418</strain>
    </source>
</reference>
<comment type="caution">
    <text evidence="2">The sequence shown here is derived from an EMBL/GenBank/DDBJ whole genome shotgun (WGS) entry which is preliminary data.</text>
</comment>
<organism evidence="2">
    <name type="scientific">Oscillatoriales cyanobacterium SpSt-418</name>
    <dbReference type="NCBI Taxonomy" id="2282169"/>
    <lineage>
        <taxon>Bacteria</taxon>
        <taxon>Bacillati</taxon>
        <taxon>Cyanobacteriota</taxon>
        <taxon>Cyanophyceae</taxon>
        <taxon>Oscillatoriophycideae</taxon>
        <taxon>Oscillatoriales</taxon>
    </lineage>
</organism>
<dbReference type="AlphaFoldDB" id="A0A7C3KHG4"/>
<sequence length="276" mass="30566">MQQIPVYGQAKGGVNQEAELVTAAATLAQDETAQTQLPDLEVPEIVKREEESTLNETLLTSVNAYQKFLLHQGITRSSAPPIFGVRDPRIAHEQATRWMLSPNSGELAAFNQKQEFAKQLVEIGGRDPSSGVEWATTQQVRRLKELLSQIQSGSQASGKAADSDPKRELEQIIAEIMHRHGTQPTPAAEGYPRGDRRRQPNLRDTEMGMHVTGEAMDVFFDLTVNAGEPVLDAIAAQFGLQRPIAKIGEFSEPWHYELAETRLDNRIPGEEPHLQA</sequence>
<dbReference type="EMBL" id="DSRU01000321">
    <property type="protein sequence ID" value="HFN00431.1"/>
    <property type="molecule type" value="Genomic_DNA"/>
</dbReference>
<feature type="compositionally biased region" description="Basic and acidic residues" evidence="1">
    <location>
        <begin position="192"/>
        <end position="203"/>
    </location>
</feature>
<evidence type="ECO:0000256" key="1">
    <source>
        <dbReference type="SAM" id="MobiDB-lite"/>
    </source>
</evidence>